<dbReference type="OrthoDB" id="2015333at2759"/>
<feature type="compositionally biased region" description="Low complexity" evidence="1">
    <location>
        <begin position="1252"/>
        <end position="1261"/>
    </location>
</feature>
<dbReference type="PROSITE" id="PS50004">
    <property type="entry name" value="C2"/>
    <property type="match status" value="1"/>
</dbReference>
<dbReference type="Gene3D" id="2.60.40.150">
    <property type="entry name" value="C2 domain"/>
    <property type="match status" value="1"/>
</dbReference>
<dbReference type="PANTHER" id="PTHR47263">
    <property type="entry name" value="ADENYLATE CYCLASE ACTIVATION PROTEIN GIT1"/>
    <property type="match status" value="1"/>
</dbReference>
<dbReference type="SMART" id="SM00239">
    <property type="entry name" value="C2"/>
    <property type="match status" value="1"/>
</dbReference>
<feature type="compositionally biased region" description="Pro residues" evidence="1">
    <location>
        <begin position="1272"/>
        <end position="1284"/>
    </location>
</feature>
<feature type="region of interest" description="Disordered" evidence="1">
    <location>
        <begin position="45"/>
        <end position="69"/>
    </location>
</feature>
<dbReference type="Gene3D" id="1.10.357.50">
    <property type="match status" value="1"/>
</dbReference>
<organism evidence="5 6">
    <name type="scientific">Absidia repens</name>
    <dbReference type="NCBI Taxonomy" id="90262"/>
    <lineage>
        <taxon>Eukaryota</taxon>
        <taxon>Fungi</taxon>
        <taxon>Fungi incertae sedis</taxon>
        <taxon>Mucoromycota</taxon>
        <taxon>Mucoromycotina</taxon>
        <taxon>Mucoromycetes</taxon>
        <taxon>Mucorales</taxon>
        <taxon>Cunninghamellaceae</taxon>
        <taxon>Absidia</taxon>
    </lineage>
</organism>
<accession>A0A1X2I5K1</accession>
<feature type="region of interest" description="Disordered" evidence="1">
    <location>
        <begin position="1238"/>
        <end position="1307"/>
    </location>
</feature>
<feature type="domain" description="MHD2" evidence="4">
    <location>
        <begin position="1037"/>
        <end position="1155"/>
    </location>
</feature>
<dbReference type="Pfam" id="PF06292">
    <property type="entry name" value="MUN"/>
    <property type="match status" value="1"/>
</dbReference>
<dbReference type="Pfam" id="PF00168">
    <property type="entry name" value="C2"/>
    <property type="match status" value="1"/>
</dbReference>
<dbReference type="PROSITE" id="PS51259">
    <property type="entry name" value="MHD2"/>
    <property type="match status" value="1"/>
</dbReference>
<reference evidence="5 6" key="1">
    <citation type="submission" date="2016-07" db="EMBL/GenBank/DDBJ databases">
        <title>Pervasive Adenine N6-methylation of Active Genes in Fungi.</title>
        <authorList>
            <consortium name="DOE Joint Genome Institute"/>
            <person name="Mondo S.J."/>
            <person name="Dannebaum R.O."/>
            <person name="Kuo R.C."/>
            <person name="Labutti K."/>
            <person name="Haridas S."/>
            <person name="Kuo A."/>
            <person name="Salamov A."/>
            <person name="Ahrendt S.R."/>
            <person name="Lipzen A."/>
            <person name="Sullivan W."/>
            <person name="Andreopoulos W.B."/>
            <person name="Clum A."/>
            <person name="Lindquist E."/>
            <person name="Daum C."/>
            <person name="Ramamoorthy G.K."/>
            <person name="Gryganskyi A."/>
            <person name="Culley D."/>
            <person name="Magnuson J.K."/>
            <person name="James T.Y."/>
            <person name="O'Malley M.A."/>
            <person name="Stajich J.E."/>
            <person name="Spatafora J.W."/>
            <person name="Visel A."/>
            <person name="Grigoriev I.V."/>
        </authorList>
    </citation>
    <scope>NUCLEOTIDE SEQUENCE [LARGE SCALE GENOMIC DNA]</scope>
    <source>
        <strain evidence="5 6">NRRL 1336</strain>
    </source>
</reference>
<evidence type="ECO:0000259" key="2">
    <source>
        <dbReference type="PROSITE" id="PS50004"/>
    </source>
</evidence>
<evidence type="ECO:0000259" key="4">
    <source>
        <dbReference type="PROSITE" id="PS51259"/>
    </source>
</evidence>
<feature type="region of interest" description="Disordered" evidence="1">
    <location>
        <begin position="1"/>
        <end position="22"/>
    </location>
</feature>
<dbReference type="PROSITE" id="PS51258">
    <property type="entry name" value="MHD1"/>
    <property type="match status" value="1"/>
</dbReference>
<dbReference type="Gene3D" id="1.20.58.1100">
    <property type="match status" value="1"/>
</dbReference>
<dbReference type="InterPro" id="IPR000008">
    <property type="entry name" value="C2_dom"/>
</dbReference>
<proteinExistence type="predicted"/>
<dbReference type="STRING" id="90262.A0A1X2I5K1"/>
<feature type="compositionally biased region" description="Basic and acidic residues" evidence="1">
    <location>
        <begin position="1165"/>
        <end position="1177"/>
    </location>
</feature>
<dbReference type="InterPro" id="IPR010439">
    <property type="entry name" value="MUN_dom"/>
</dbReference>
<evidence type="ECO:0000313" key="6">
    <source>
        <dbReference type="Proteomes" id="UP000193560"/>
    </source>
</evidence>
<evidence type="ECO:0000313" key="5">
    <source>
        <dbReference type="EMBL" id="ORZ09791.1"/>
    </source>
</evidence>
<keyword evidence="6" id="KW-1185">Reference proteome</keyword>
<dbReference type="SUPFAM" id="SSF49562">
    <property type="entry name" value="C2 domain (Calcium/lipid-binding domain, CaLB)"/>
    <property type="match status" value="1"/>
</dbReference>
<feature type="domain" description="C2" evidence="2">
    <location>
        <begin position="830"/>
        <end position="948"/>
    </location>
</feature>
<feature type="compositionally biased region" description="Basic residues" evidence="1">
    <location>
        <begin position="1178"/>
        <end position="1194"/>
    </location>
</feature>
<dbReference type="InterPro" id="IPR014770">
    <property type="entry name" value="Munc13_1"/>
</dbReference>
<sequence length="1307" mass="148875">MEIKSGSTLRRGGGASSRKSHRPINTMSVYDYSLRCAIRACLEQTSNQRPSSSSSLHNSRTERDRRSVHLGVSDMLGSLSDRFGDENSSNGNKTDKLTREVVRALLRRLDDIKKGKDTSKMEYREQRFLTVAAQVQKSVQQHRYRPSGTINDLVIVFLKTSETEFKKENPNMAAWRDDLTRYVARFADIVKQTVQEDAPSSSSPELIDKLNGFIGSGRPSTKSRQLSDKRNPASPLPSAAAYGSVESFENFPMVKTVQSLFQVDPLEHRRKLRELQSVCTQSAFMHDLKKCINNVHTNQPYPAKVDDFPNRQSYDAWQKREVKQLSELLKTLTLLDPNLSMSGGIGDDGGMANGNRSPYGQDQTSSMAGFTFIPTDPRGYFRLLMNMCIDYDTDIIPESERAKTSVLSQQSDELLRECWRTWRLSAPFRTVLYLELIKKRFDEGIFNVDDIRDATRTLDKALKENDINNWTLTDRASLLWIYESMERTFIRDLADGLSEYWKISPDWIRESVSMLDRIYEDPLYLKTHPNPLSQYQNLVETVEGAAVERWRSLEKACIKDEDDLTNLLTLADKLIKELVSLATKKFKSPIKGVLSIPGIVMTIQMPYFALEMENWAYLPAARDAPIEVTFNLYHKVLSLKRLYDQYGPQQKAALFKVESWFLSHVRRWLKTTDAATPEWVGNAIKQDDFKPTNNITMHSSSIVDLFSLFHQAVDFVQKLQWPNEYQRCRFMTALSKVIGVALTQYTYAIEDMITEDIYPHSIHDRDAPGSHSFLDKAKLQLTGSRSSIRPDSIPDDFTLELCVKINDIEAARSRLDRLYQMMDVDEIAEYLRENGGTTIEKEDQINFLYSVKAVRAENLQPQDSNGLSDPYVIFEIDGKQICRTRTVYETLNPRWDQTFDLWLGNETVSVLGVVYDEDLLTSHDECGVAWFKLSPEYFDDYQSHELVLDLHPQGKLVLRITMEGEKDDIQFWFGKAFRTLKRAENDAAGLIVDRMGRYIRHCLSRKVLDKLLCRDRSFFSSFSRNNKQVEPGLQDCEDSIVPLLDYLERNLQILNDHLSESNMQLVVLKIWKEILVALEGVLLPPLSEHHSDMKPLDDYEFHIVYKWLELLKVLFNGGEDGDAVPLEKLENSQYYALLAINVAYNLETEQLMESYHAAVNNQAELKQRGGRKADRSKSVYHSKNTMRKKKKATPKKAPPSVAATAAASIDLPSGEVVLRILRMRSGKHVKEFLRAEFEKRNNPPPPAPPPHAVSAAAAAAATSRTSLTDSAPPLPPVPPLPPHPSLQASRSSSSSLPPPPPVPVHYM</sequence>
<dbReference type="InterPro" id="IPR035892">
    <property type="entry name" value="C2_domain_sf"/>
</dbReference>
<protein>
    <submittedName>
        <fullName evidence="5">Uncharacterized protein</fullName>
    </submittedName>
</protein>
<feature type="compositionally biased region" description="Pro residues" evidence="1">
    <location>
        <begin position="1242"/>
        <end position="1251"/>
    </location>
</feature>
<feature type="region of interest" description="Disordered" evidence="1">
    <location>
        <begin position="1165"/>
        <end position="1202"/>
    </location>
</feature>
<dbReference type="InterPro" id="IPR014772">
    <property type="entry name" value="Munc13_dom-2"/>
</dbReference>
<dbReference type="Proteomes" id="UP000193560">
    <property type="component" value="Unassembled WGS sequence"/>
</dbReference>
<evidence type="ECO:0000256" key="1">
    <source>
        <dbReference type="SAM" id="MobiDB-lite"/>
    </source>
</evidence>
<dbReference type="InterPro" id="IPR052811">
    <property type="entry name" value="Glucose_resp_signaling"/>
</dbReference>
<feature type="region of interest" description="Disordered" evidence="1">
    <location>
        <begin position="194"/>
        <end position="238"/>
    </location>
</feature>
<feature type="compositionally biased region" description="Polar residues" evidence="1">
    <location>
        <begin position="194"/>
        <end position="204"/>
    </location>
</feature>
<dbReference type="EMBL" id="MCGE01000026">
    <property type="protein sequence ID" value="ORZ09791.1"/>
    <property type="molecule type" value="Genomic_DNA"/>
</dbReference>
<name>A0A1X2I5K1_9FUNG</name>
<feature type="domain" description="MHD1" evidence="3">
    <location>
        <begin position="630"/>
        <end position="749"/>
    </location>
</feature>
<gene>
    <name evidence="5" type="ORF">BCR42DRAFT_454765</name>
</gene>
<evidence type="ECO:0000259" key="3">
    <source>
        <dbReference type="PROSITE" id="PS51258"/>
    </source>
</evidence>
<feature type="compositionally biased region" description="Pro residues" evidence="1">
    <location>
        <begin position="1296"/>
        <end position="1307"/>
    </location>
</feature>
<feature type="compositionally biased region" description="Low complexity" evidence="1">
    <location>
        <begin position="1285"/>
        <end position="1295"/>
    </location>
</feature>
<comment type="caution">
    <text evidence="5">The sequence shown here is derived from an EMBL/GenBank/DDBJ whole genome shotgun (WGS) entry which is preliminary data.</text>
</comment>
<dbReference type="PANTHER" id="PTHR47263:SF1">
    <property type="entry name" value="C2 DOMAIN PROTEIN (AFU_ORTHOLOGUE AFUA_7G02350)"/>
    <property type="match status" value="1"/>
</dbReference>